<dbReference type="RefSeq" id="WP_390199441.1">
    <property type="nucleotide sequence ID" value="NZ_JBHSDV010000003.1"/>
</dbReference>
<dbReference type="Pfam" id="PF14039">
    <property type="entry name" value="YusW"/>
    <property type="match status" value="1"/>
</dbReference>
<evidence type="ECO:0000313" key="1">
    <source>
        <dbReference type="EMBL" id="MFC4388436.1"/>
    </source>
</evidence>
<protein>
    <submittedName>
        <fullName evidence="1">YusW family protein</fullName>
    </submittedName>
</protein>
<comment type="caution">
    <text evidence="1">The sequence shown here is derived from an EMBL/GenBank/DDBJ whole genome shotgun (WGS) entry which is preliminary data.</text>
</comment>
<keyword evidence="2" id="KW-1185">Reference proteome</keyword>
<dbReference type="PROSITE" id="PS51257">
    <property type="entry name" value="PROKAR_LIPOPROTEIN"/>
    <property type="match status" value="1"/>
</dbReference>
<dbReference type="InterPro" id="IPR025623">
    <property type="entry name" value="YusW"/>
</dbReference>
<dbReference type="EMBL" id="JBHSDV010000003">
    <property type="protein sequence ID" value="MFC4388436.1"/>
    <property type="molecule type" value="Genomic_DNA"/>
</dbReference>
<dbReference type="Proteomes" id="UP001595880">
    <property type="component" value="Unassembled WGS sequence"/>
</dbReference>
<proteinExistence type="predicted"/>
<accession>A0ABV8VZK8</accession>
<sequence length="137" mass="15604">MKKILYLFVLFAFIVGCADKEEVQNKDENETKDFLFSSFDFDADVDGNNDAIDVEYEKEVNDKVEAKYLDEPNDINLTGDDALEQLSTIFNGLNFDENSSDDEVISAVLEAFQVPDNAENIELEITYTSGTEKEYRK</sequence>
<reference evidence="2" key="1">
    <citation type="journal article" date="2019" name="Int. J. Syst. Evol. Microbiol.">
        <title>The Global Catalogue of Microorganisms (GCM) 10K type strain sequencing project: providing services to taxonomists for standard genome sequencing and annotation.</title>
        <authorList>
            <consortium name="The Broad Institute Genomics Platform"/>
            <consortium name="The Broad Institute Genome Sequencing Center for Infectious Disease"/>
            <person name="Wu L."/>
            <person name="Ma J."/>
        </authorList>
    </citation>
    <scope>NUCLEOTIDE SEQUENCE [LARGE SCALE GENOMIC DNA]</scope>
    <source>
        <strain evidence="2">KACC 14058</strain>
    </source>
</reference>
<evidence type="ECO:0000313" key="2">
    <source>
        <dbReference type="Proteomes" id="UP001595880"/>
    </source>
</evidence>
<name>A0ABV8VZK8_9BACI</name>
<gene>
    <name evidence="1" type="ORF">ACFOZ1_11560</name>
</gene>
<organism evidence="1 2">
    <name type="scientific">Gracilibacillus marinus</name>
    <dbReference type="NCBI Taxonomy" id="630535"/>
    <lineage>
        <taxon>Bacteria</taxon>
        <taxon>Bacillati</taxon>
        <taxon>Bacillota</taxon>
        <taxon>Bacilli</taxon>
        <taxon>Bacillales</taxon>
        <taxon>Bacillaceae</taxon>
        <taxon>Gracilibacillus</taxon>
    </lineage>
</organism>